<evidence type="ECO:0000313" key="2">
    <source>
        <dbReference type="Proteomes" id="UP000050360"/>
    </source>
</evidence>
<dbReference type="AlphaFoldDB" id="A0A0P8CB76"/>
<sequence>MIHYPIIPNNTVMGYNLREVIYMVILESRNERVRLLKKGFTGKQIEMLYVILNSLDVISVDWQEFEK</sequence>
<protein>
    <submittedName>
        <fullName evidence="1">Uncharacterized protein</fullName>
    </submittedName>
</protein>
<name>A0A0P8CB76_9EURY</name>
<evidence type="ECO:0000313" key="1">
    <source>
        <dbReference type="EMBL" id="KPQ44063.1"/>
    </source>
</evidence>
<gene>
    <name evidence="1" type="ORF">MPEBLZ_01367</name>
</gene>
<proteinExistence type="predicted"/>
<dbReference type="Proteomes" id="UP000050360">
    <property type="component" value="Unassembled WGS sequence"/>
</dbReference>
<dbReference type="EMBL" id="LKCM01000114">
    <property type="protein sequence ID" value="KPQ44063.1"/>
    <property type="molecule type" value="Genomic_DNA"/>
</dbReference>
<organism evidence="1 2">
    <name type="scientific">Candidatus Methanoperedens nitratireducens</name>
    <dbReference type="NCBI Taxonomy" id="1392998"/>
    <lineage>
        <taxon>Archaea</taxon>
        <taxon>Methanobacteriati</taxon>
        <taxon>Methanobacteriota</taxon>
        <taxon>Stenosarchaea group</taxon>
        <taxon>Methanomicrobia</taxon>
        <taxon>Methanosarcinales</taxon>
        <taxon>ANME-2 cluster</taxon>
        <taxon>Candidatus Methanoperedentaceae</taxon>
        <taxon>Candidatus Methanoperedens</taxon>
    </lineage>
</organism>
<reference evidence="1 2" key="1">
    <citation type="submission" date="2015-09" db="EMBL/GenBank/DDBJ databases">
        <title>A metagenomics-based metabolic model of nitrate-dependent anaerobic oxidation of methane by Methanoperedens-like archaea.</title>
        <authorList>
            <person name="Arshad A."/>
            <person name="Speth D.R."/>
            <person name="De Graaf R.M."/>
            <person name="Op Den Camp H.J."/>
            <person name="Jetten M.S."/>
            <person name="Welte C.U."/>
        </authorList>
    </citation>
    <scope>NUCLEOTIDE SEQUENCE [LARGE SCALE GENOMIC DNA]</scope>
</reference>
<comment type="caution">
    <text evidence="1">The sequence shown here is derived from an EMBL/GenBank/DDBJ whole genome shotgun (WGS) entry which is preliminary data.</text>
</comment>
<accession>A0A0P8CB76</accession>